<reference evidence="1" key="2">
    <citation type="submission" date="2020-05" db="UniProtKB">
        <authorList>
            <consortium name="EnsemblMetazoa"/>
        </authorList>
    </citation>
    <scope>IDENTIFICATION</scope>
    <source>
        <strain evidence="1">MINIMUS1</strain>
    </source>
</reference>
<protein>
    <submittedName>
        <fullName evidence="1">Uncharacterized protein</fullName>
    </submittedName>
</protein>
<reference evidence="2" key="1">
    <citation type="submission" date="2013-03" db="EMBL/GenBank/DDBJ databases">
        <title>The Genome Sequence of Anopheles minimus MINIMUS1.</title>
        <authorList>
            <consortium name="The Broad Institute Genomics Platform"/>
            <person name="Neafsey D.E."/>
            <person name="Walton C."/>
            <person name="Walker B."/>
            <person name="Young S.K."/>
            <person name="Zeng Q."/>
            <person name="Gargeya S."/>
            <person name="Fitzgerald M."/>
            <person name="Haas B."/>
            <person name="Abouelleil A."/>
            <person name="Allen A.W."/>
            <person name="Alvarado L."/>
            <person name="Arachchi H.M."/>
            <person name="Berlin A.M."/>
            <person name="Chapman S.B."/>
            <person name="Gainer-Dewar J."/>
            <person name="Goldberg J."/>
            <person name="Griggs A."/>
            <person name="Gujja S."/>
            <person name="Hansen M."/>
            <person name="Howarth C."/>
            <person name="Imamovic A."/>
            <person name="Ireland A."/>
            <person name="Larimer J."/>
            <person name="McCowan C."/>
            <person name="Murphy C."/>
            <person name="Pearson M."/>
            <person name="Poon T.W."/>
            <person name="Priest M."/>
            <person name="Roberts A."/>
            <person name="Saif S."/>
            <person name="Shea T."/>
            <person name="Sisk P."/>
            <person name="Sykes S."/>
            <person name="Wortman J."/>
            <person name="Nusbaum C."/>
            <person name="Birren B."/>
        </authorList>
    </citation>
    <scope>NUCLEOTIDE SEQUENCE [LARGE SCALE GENOMIC DNA]</scope>
    <source>
        <strain evidence="2">MINIMUS1</strain>
    </source>
</reference>
<proteinExistence type="predicted"/>
<keyword evidence="2" id="KW-1185">Reference proteome</keyword>
<accession>A0A182WQE2</accession>
<organism evidence="1 2">
    <name type="scientific">Anopheles minimus</name>
    <dbReference type="NCBI Taxonomy" id="112268"/>
    <lineage>
        <taxon>Eukaryota</taxon>
        <taxon>Metazoa</taxon>
        <taxon>Ecdysozoa</taxon>
        <taxon>Arthropoda</taxon>
        <taxon>Hexapoda</taxon>
        <taxon>Insecta</taxon>
        <taxon>Pterygota</taxon>
        <taxon>Neoptera</taxon>
        <taxon>Endopterygota</taxon>
        <taxon>Diptera</taxon>
        <taxon>Nematocera</taxon>
        <taxon>Culicoidea</taxon>
        <taxon>Culicidae</taxon>
        <taxon>Anophelinae</taxon>
        <taxon>Anopheles</taxon>
    </lineage>
</organism>
<dbReference type="VEuPathDB" id="VectorBase:AMIN014865"/>
<name>A0A182WQE2_9DIPT</name>
<evidence type="ECO:0000313" key="1">
    <source>
        <dbReference type="EnsemblMetazoa" id="AMIN014865-PB"/>
    </source>
</evidence>
<sequence length="88" mass="10479">MLYKWNVENRVFECVEIKGTRLFVCVGAAMMWSKCQRVHSIGSSKRISKWVSMLVAEMDRSWREKRTLFAERWMEPRNCEGAKSKQFV</sequence>
<dbReference type="EnsemblMetazoa" id="AMIN014865-RB">
    <property type="protein sequence ID" value="AMIN014865-PB"/>
    <property type="gene ID" value="AMIN014865"/>
</dbReference>
<evidence type="ECO:0000313" key="2">
    <source>
        <dbReference type="Proteomes" id="UP000075920"/>
    </source>
</evidence>
<dbReference type="Proteomes" id="UP000075920">
    <property type="component" value="Unassembled WGS sequence"/>
</dbReference>
<dbReference type="AlphaFoldDB" id="A0A182WQE2"/>
<dbReference type="EnsemblMetazoa" id="AMIN014865-RC">
    <property type="protein sequence ID" value="AMIN014865-PC"/>
    <property type="gene ID" value="AMIN014865"/>
</dbReference>